<evidence type="ECO:0000313" key="2">
    <source>
        <dbReference type="Proteomes" id="UP000664654"/>
    </source>
</evidence>
<keyword evidence="2" id="KW-1185">Reference proteome</keyword>
<accession>A0A939DP29</accession>
<evidence type="ECO:0000313" key="1">
    <source>
        <dbReference type="EMBL" id="MBN7825326.1"/>
    </source>
</evidence>
<protein>
    <submittedName>
        <fullName evidence="1">Uncharacterized protein</fullName>
    </submittedName>
</protein>
<dbReference type="AlphaFoldDB" id="A0A939DP29"/>
<gene>
    <name evidence="1" type="ORF">J0A66_08845</name>
</gene>
<name>A0A939DP29_9ALTE</name>
<dbReference type="EMBL" id="JAFKCV010000004">
    <property type="protein sequence ID" value="MBN7825326.1"/>
    <property type="molecule type" value="Genomic_DNA"/>
</dbReference>
<dbReference type="Proteomes" id="UP000664654">
    <property type="component" value="Unassembled WGS sequence"/>
</dbReference>
<sequence>MMSLGNQGVIELQLGQITAAINKLQAARDAFEAQLGPASPGVHVSGYDYRLRTFTVKSFSVPPH</sequence>
<dbReference type="RefSeq" id="WP_206573437.1">
    <property type="nucleotide sequence ID" value="NZ_JAFKCV010000004.1"/>
</dbReference>
<reference evidence="1" key="1">
    <citation type="submission" date="2021-03" db="EMBL/GenBank/DDBJ databases">
        <title>novel species isolated from a fishpond in China.</title>
        <authorList>
            <person name="Lu H."/>
            <person name="Cai Z."/>
        </authorList>
    </citation>
    <scope>NUCLEOTIDE SEQUENCE</scope>
    <source>
        <strain evidence="1">JCM 30855</strain>
    </source>
</reference>
<proteinExistence type="predicted"/>
<comment type="caution">
    <text evidence="1">The sequence shown here is derived from an EMBL/GenBank/DDBJ whole genome shotgun (WGS) entry which is preliminary data.</text>
</comment>
<organism evidence="1 2">
    <name type="scientific">Bowmanella dokdonensis</name>
    <dbReference type="NCBI Taxonomy" id="751969"/>
    <lineage>
        <taxon>Bacteria</taxon>
        <taxon>Pseudomonadati</taxon>
        <taxon>Pseudomonadota</taxon>
        <taxon>Gammaproteobacteria</taxon>
        <taxon>Alteromonadales</taxon>
        <taxon>Alteromonadaceae</taxon>
        <taxon>Bowmanella</taxon>
    </lineage>
</organism>